<dbReference type="OrthoDB" id="258143at2759"/>
<keyword evidence="3" id="KW-0723">Serine/threonine-protein kinase</keyword>
<dbReference type="HAMAP" id="MF_03035">
    <property type="entry name" value="Clp1"/>
    <property type="match status" value="1"/>
</dbReference>
<evidence type="ECO:0000256" key="4">
    <source>
        <dbReference type="ARBA" id="ARBA00022664"/>
    </source>
</evidence>
<feature type="domain" description="Protein kinase" evidence="15">
    <location>
        <begin position="8"/>
        <end position="262"/>
    </location>
</feature>
<keyword evidence="5" id="KW-0808">Transferase</keyword>
<dbReference type="PROSITE" id="PS00108">
    <property type="entry name" value="PROTEIN_KINASE_ST"/>
    <property type="match status" value="1"/>
</dbReference>
<dbReference type="InterPro" id="IPR028606">
    <property type="entry name" value="Clp1"/>
</dbReference>
<comment type="similarity">
    <text evidence="12">Belongs to the Clp1 family. Clp1 subfamily.</text>
</comment>
<dbReference type="InterPro" id="IPR027417">
    <property type="entry name" value="P-loop_NTPase"/>
</dbReference>
<feature type="region of interest" description="Disordered" evidence="14">
    <location>
        <begin position="725"/>
        <end position="760"/>
    </location>
</feature>
<dbReference type="InterPro" id="IPR010655">
    <property type="entry name" value="Clp1_C"/>
</dbReference>
<dbReference type="FunFam" id="3.30.200.20:FF:000108">
    <property type="entry name" value="Serine/threonine-protein kinase Nek2"/>
    <property type="match status" value="1"/>
</dbReference>
<dbReference type="PROSITE" id="PS50011">
    <property type="entry name" value="PROTEIN_KINASE_DOM"/>
    <property type="match status" value="1"/>
</dbReference>
<feature type="binding site" evidence="12">
    <location>
        <position position="1062"/>
    </location>
    <ligand>
        <name>ATP</name>
        <dbReference type="ChEBI" id="CHEBI:30616"/>
    </ligand>
</feature>
<dbReference type="GO" id="GO:0031124">
    <property type="term" value="P:mRNA 3'-end processing"/>
    <property type="evidence" value="ECO:0007669"/>
    <property type="project" value="UniProtKB-UniRule"/>
</dbReference>
<feature type="region of interest" description="Disordered" evidence="14">
    <location>
        <begin position="388"/>
        <end position="545"/>
    </location>
</feature>
<evidence type="ECO:0000256" key="13">
    <source>
        <dbReference type="PROSITE-ProRule" id="PRU10141"/>
    </source>
</evidence>
<keyword evidence="4 12" id="KW-0507">mRNA processing</keyword>
<dbReference type="InterPro" id="IPR017441">
    <property type="entry name" value="Protein_kinase_ATP_BS"/>
</dbReference>
<gene>
    <name evidence="16" type="ORF">K7X08_035941</name>
</gene>
<dbReference type="PROSITE" id="PS00107">
    <property type="entry name" value="PROTEIN_KINASE_ATP"/>
    <property type="match status" value="1"/>
</dbReference>
<comment type="subcellular location">
    <subcellularLocation>
        <location evidence="1 12">Nucleus</location>
    </subcellularLocation>
</comment>
<feature type="compositionally biased region" description="Basic and acidic residues" evidence="14">
    <location>
        <begin position="388"/>
        <end position="398"/>
    </location>
</feature>
<feature type="compositionally biased region" description="Polar residues" evidence="14">
    <location>
        <begin position="296"/>
        <end position="305"/>
    </location>
</feature>
<comment type="catalytic activity">
    <reaction evidence="10">
        <text>L-threonyl-[protein] + ATP = O-phospho-L-threonyl-[protein] + ADP + H(+)</text>
        <dbReference type="Rhea" id="RHEA:46608"/>
        <dbReference type="Rhea" id="RHEA-COMP:11060"/>
        <dbReference type="Rhea" id="RHEA-COMP:11605"/>
        <dbReference type="ChEBI" id="CHEBI:15378"/>
        <dbReference type="ChEBI" id="CHEBI:30013"/>
        <dbReference type="ChEBI" id="CHEBI:30616"/>
        <dbReference type="ChEBI" id="CHEBI:61977"/>
        <dbReference type="ChEBI" id="CHEBI:456216"/>
        <dbReference type="EC" id="2.7.11.1"/>
    </reaction>
</comment>
<dbReference type="GO" id="GO:0051731">
    <property type="term" value="F:polynucleotide 5'-hydroxyl-kinase activity"/>
    <property type="evidence" value="ECO:0007669"/>
    <property type="project" value="InterPro"/>
</dbReference>
<feature type="region of interest" description="Disordered" evidence="14">
    <location>
        <begin position="877"/>
        <end position="901"/>
    </location>
</feature>
<dbReference type="GO" id="GO:0006388">
    <property type="term" value="P:tRNA splicing, via endonucleolytic cleavage and ligation"/>
    <property type="evidence" value="ECO:0007669"/>
    <property type="project" value="TreeGrafter"/>
</dbReference>
<keyword evidence="9 12" id="KW-0539">Nucleus</keyword>
<dbReference type="Pfam" id="PF16573">
    <property type="entry name" value="CLP1_N"/>
    <property type="match status" value="1"/>
</dbReference>
<feature type="compositionally biased region" description="Low complexity" evidence="14">
    <location>
        <begin position="420"/>
        <end position="434"/>
    </location>
</feature>
<feature type="binding site" evidence="12">
    <location>
        <begin position="1129"/>
        <end position="1134"/>
    </location>
    <ligand>
        <name>ATP</name>
        <dbReference type="ChEBI" id="CHEBI:30616"/>
    </ligand>
</feature>
<feature type="region of interest" description="Disordered" evidence="14">
    <location>
        <begin position="1105"/>
        <end position="1129"/>
    </location>
</feature>
<dbReference type="PANTHER" id="PTHR12755:SF6">
    <property type="entry name" value="POLYRIBONUCLEOTIDE 5'-HYDROXYL-KINASE CLP1"/>
    <property type="match status" value="1"/>
</dbReference>
<evidence type="ECO:0000256" key="14">
    <source>
        <dbReference type="SAM" id="MobiDB-lite"/>
    </source>
</evidence>
<keyword evidence="17" id="KW-1185">Reference proteome</keyword>
<evidence type="ECO:0000259" key="15">
    <source>
        <dbReference type="PROSITE" id="PS50011"/>
    </source>
</evidence>
<keyword evidence="6 12" id="KW-0547">Nucleotide-binding</keyword>
<comment type="caution">
    <text evidence="16">The sequence shown here is derived from an EMBL/GenBank/DDBJ whole genome shotgun (WGS) entry which is preliminary data.</text>
</comment>
<feature type="binding site" evidence="13">
    <location>
        <position position="37"/>
    </location>
    <ligand>
        <name>ATP</name>
        <dbReference type="ChEBI" id="CHEBI:30616"/>
    </ligand>
</feature>
<protein>
    <recommendedName>
        <fullName evidence="12">Protein CLP1 homolog</fullName>
    </recommendedName>
</protein>
<name>A0A9Q1QVS5_9SOLA</name>
<feature type="binding site" evidence="12">
    <location>
        <position position="1022"/>
    </location>
    <ligand>
        <name>ATP</name>
        <dbReference type="ChEBI" id="CHEBI:30616"/>
    </ligand>
</feature>
<dbReference type="InterPro" id="IPR008271">
    <property type="entry name" value="Ser/Thr_kinase_AS"/>
</dbReference>
<evidence type="ECO:0000313" key="17">
    <source>
        <dbReference type="Proteomes" id="UP001152561"/>
    </source>
</evidence>
<feature type="compositionally biased region" description="Polar residues" evidence="14">
    <location>
        <begin position="435"/>
        <end position="449"/>
    </location>
</feature>
<dbReference type="InterPro" id="IPR032324">
    <property type="entry name" value="Clp1_N"/>
</dbReference>
<feature type="compositionally biased region" description="Basic and acidic residues" evidence="14">
    <location>
        <begin position="751"/>
        <end position="760"/>
    </location>
</feature>
<comment type="similarity">
    <text evidence="2">Belongs to the protein kinase superfamily. NEK Ser/Thr protein kinase family. NIMA subfamily.</text>
</comment>
<dbReference type="EMBL" id="JAJAGQ010000022">
    <property type="protein sequence ID" value="KAJ8529106.1"/>
    <property type="molecule type" value="Genomic_DNA"/>
</dbReference>
<dbReference type="Pfam" id="PF16575">
    <property type="entry name" value="CLP1_P"/>
    <property type="match status" value="1"/>
</dbReference>
<proteinExistence type="inferred from homology"/>
<evidence type="ECO:0000256" key="6">
    <source>
        <dbReference type="ARBA" id="ARBA00022741"/>
    </source>
</evidence>
<dbReference type="SUPFAM" id="SSF56112">
    <property type="entry name" value="Protein kinase-like (PK-like)"/>
    <property type="match status" value="1"/>
</dbReference>
<evidence type="ECO:0000256" key="12">
    <source>
        <dbReference type="HAMAP-Rule" id="MF_03035"/>
    </source>
</evidence>
<dbReference type="GO" id="GO:0005524">
    <property type="term" value="F:ATP binding"/>
    <property type="evidence" value="ECO:0007669"/>
    <property type="project" value="UniProtKB-UniRule"/>
</dbReference>
<dbReference type="CDD" id="cd08215">
    <property type="entry name" value="STKc_Nek"/>
    <property type="match status" value="1"/>
</dbReference>
<organism evidence="16 17">
    <name type="scientific">Anisodus acutangulus</name>
    <dbReference type="NCBI Taxonomy" id="402998"/>
    <lineage>
        <taxon>Eukaryota</taxon>
        <taxon>Viridiplantae</taxon>
        <taxon>Streptophyta</taxon>
        <taxon>Embryophyta</taxon>
        <taxon>Tracheophyta</taxon>
        <taxon>Spermatophyta</taxon>
        <taxon>Magnoliopsida</taxon>
        <taxon>eudicotyledons</taxon>
        <taxon>Gunneridae</taxon>
        <taxon>Pentapetalae</taxon>
        <taxon>asterids</taxon>
        <taxon>lamiids</taxon>
        <taxon>Solanales</taxon>
        <taxon>Solanaceae</taxon>
        <taxon>Solanoideae</taxon>
        <taxon>Hyoscyameae</taxon>
        <taxon>Anisodus</taxon>
    </lineage>
</organism>
<feature type="region of interest" description="Disordered" evidence="14">
    <location>
        <begin position="608"/>
        <end position="629"/>
    </location>
</feature>
<dbReference type="FunFam" id="2.60.120.1030:FF:000001">
    <property type="entry name" value="Protein CLP1 homolog 5"/>
    <property type="match status" value="1"/>
</dbReference>
<comment type="catalytic activity">
    <reaction evidence="11">
        <text>L-seryl-[protein] + ATP = O-phospho-L-seryl-[protein] + ADP + H(+)</text>
        <dbReference type="Rhea" id="RHEA:17989"/>
        <dbReference type="Rhea" id="RHEA-COMP:9863"/>
        <dbReference type="Rhea" id="RHEA-COMP:11604"/>
        <dbReference type="ChEBI" id="CHEBI:15378"/>
        <dbReference type="ChEBI" id="CHEBI:29999"/>
        <dbReference type="ChEBI" id="CHEBI:30616"/>
        <dbReference type="ChEBI" id="CHEBI:83421"/>
        <dbReference type="ChEBI" id="CHEBI:456216"/>
        <dbReference type="EC" id="2.7.11.1"/>
    </reaction>
</comment>
<feature type="compositionally biased region" description="Low complexity" evidence="14">
    <location>
        <begin position="619"/>
        <end position="629"/>
    </location>
</feature>
<sequence length="1431" mass="157531">MESRMDQYEIIEQIGRGAFGAAILVHHKQERQKYVLKKIRLARQTERCRRSAHQEMVLIARIQHPFIVEFKEAWVEKGCYVCIVTGYCEGGDMAELMKKANGQYFPEVKLLKWFTQLLLAVEYLHSNYVLHRDLKCSNIFLTKEQDVRLGDFGLAKTLKADDLASSVVGTPNYMCPELLADIPYGFKSDIWSLGCCMYEMAAYRPAFKAFDMAGLISKINRSSIGPLPSCYSPHLKTLIKGMLRKNPEHRPSATELLKHPYLQPYLEQYRPSFITHVSSYPDKPLTTGRDTRKNMAESQSSTSSCSDKESLKSKEKNIQCRASNYDYRGTDVDVAFVDGDIDFRQLDENHGDDTFPEDTDDYESKNVIDDERRCDPEAKQPRAIKNIMKEGKMREHSSPMRGNRAKVGGSGAQKANTEASTKVPKPSSVAPSKPNAETPSPGSTKAGSDSTKRNHGMHALKHQLPAIESSPKAKPRYEGISSSGPLKHVAEDGFPAKPRLRTPPNLTRRPSFPRRMKQVGHDASDTPNNNVKSGADDNSPCPERVPESMPAIKNCVQHSRKVSLGASKEMQAESSISASSSVSIQGFELCDDATTPFINLTEQILQGHERATETETTRSRPSWSTTNSSHSEIAFISGETCDNKNSEPCSIEKYDEFHHIVDVGAYNQKSNSTVTTDSAFPCSEEMAVFEDHSTARRLDVMTDPLPLSDPTSASSGDDKFMVKLSSSTTEIASPSAPPVSFSQTSLPHSDSTSKSDDDDKFITKELLCSPTESTIPSLPPFSPAPKSMVLEKTAAASQLAPASHDVIHVIRHSSFRVGSEQPVTDTVERNVDVGKLINVARDEVDSDSPCAFGAPNASTSAGPVILNSDIPNGVHNKEIDVRNHSSPQKLGSPEPAAEEERPVKEILDVKSFRQRADALEGLLELSADLLEQERLEELSVVLKPFGKNKVSPRETAICTICLSSRSNEPISRLRFQDFYFQIIGANNRSSSDMAYGGTNVNPLAATGGSTTVRQVKLDKECELRIESSADSLLRLRLLTGTAEIFGTEVPPGIWLNFPPRLKFAVFTWYGATIEMDGPTETDYTADETPMISYINVHAVLDGRRNRAKASPSDSDTSQGPRVVVVGPTDSGKSTLSRMLLSWAAKQGWKPTFVDLDIGQGSITIPGCIAATPIELPIDPVEGIPLEMPMVYFFGHVTPSANVDHYKVLVKELSQTLEKQFSGNAESRASGMVINTMGWIEGVGYELLLHAIDTFNATVVLVLGQEKLCSMLKDVLKNRPNVDVVKLQKSGGVVSRNAKVRQKARGYRIREYFYGPSNDLSPHSNVVNFSDLFIYRIGGGPQAPRSALPIGAVPAADPTRLVPVNVNHDLLHLVLAVSYAKEQDQIVSSNVAGFIYVTDIDMHRKKITYLAPCAGELPSKYLIVGTLTWIEN</sequence>
<dbReference type="InterPro" id="IPR038238">
    <property type="entry name" value="Clp1_C_sf"/>
</dbReference>
<feature type="region of interest" description="Disordered" evidence="14">
    <location>
        <begin position="280"/>
        <end position="315"/>
    </location>
</feature>
<accession>A0A9Q1QVS5</accession>
<dbReference type="InterPro" id="IPR038239">
    <property type="entry name" value="Clp1_N_sf"/>
</dbReference>
<evidence type="ECO:0000256" key="10">
    <source>
        <dbReference type="ARBA" id="ARBA00047899"/>
    </source>
</evidence>
<evidence type="ECO:0000256" key="9">
    <source>
        <dbReference type="ARBA" id="ARBA00023242"/>
    </source>
</evidence>
<evidence type="ECO:0000256" key="1">
    <source>
        <dbReference type="ARBA" id="ARBA00004123"/>
    </source>
</evidence>
<dbReference type="Gene3D" id="3.40.50.300">
    <property type="entry name" value="P-loop containing nucleotide triphosphate hydrolases"/>
    <property type="match status" value="1"/>
</dbReference>
<dbReference type="InterPro" id="IPR000719">
    <property type="entry name" value="Prot_kinase_dom"/>
</dbReference>
<dbReference type="FunFam" id="3.40.50.300:FF:001231">
    <property type="entry name" value="Protein CLP1 homolog"/>
    <property type="match status" value="1"/>
</dbReference>
<dbReference type="Gene3D" id="3.30.200.20">
    <property type="entry name" value="Phosphorylase Kinase, domain 1"/>
    <property type="match status" value="1"/>
</dbReference>
<evidence type="ECO:0000256" key="5">
    <source>
        <dbReference type="ARBA" id="ARBA00022679"/>
    </source>
</evidence>
<dbReference type="Gene3D" id="1.10.510.10">
    <property type="entry name" value="Transferase(Phosphotransferase) domain 1"/>
    <property type="match status" value="1"/>
</dbReference>
<dbReference type="Pfam" id="PF00069">
    <property type="entry name" value="Pkinase"/>
    <property type="match status" value="1"/>
</dbReference>
<feature type="region of interest" description="Disordered" evidence="14">
    <location>
        <begin position="345"/>
        <end position="364"/>
    </location>
</feature>
<comment type="function">
    <text evidence="12">Required for endonucleolytic cleavage during polyadenylation-dependent pre-mRNA 3'-end formation.</text>
</comment>
<evidence type="ECO:0000256" key="11">
    <source>
        <dbReference type="ARBA" id="ARBA00048679"/>
    </source>
</evidence>
<reference evidence="17" key="1">
    <citation type="journal article" date="2023" name="Proc. Natl. Acad. Sci. U.S.A.">
        <title>Genomic and structural basis for evolution of tropane alkaloid biosynthesis.</title>
        <authorList>
            <person name="Wanga Y.-J."/>
            <person name="Taina T."/>
            <person name="Yua J.-Y."/>
            <person name="Lia J."/>
            <person name="Xua B."/>
            <person name="Chenc J."/>
            <person name="D'Auriad J.C."/>
            <person name="Huanga J.-P."/>
            <person name="Huanga S.-X."/>
        </authorList>
    </citation>
    <scope>NUCLEOTIDE SEQUENCE [LARGE SCALE GENOMIC DNA]</scope>
    <source>
        <strain evidence="17">cv. KIB-2019</strain>
    </source>
</reference>
<keyword evidence="8 12" id="KW-0067">ATP-binding</keyword>
<dbReference type="InterPro" id="IPR011009">
    <property type="entry name" value="Kinase-like_dom_sf"/>
</dbReference>
<dbReference type="SMART" id="SM00220">
    <property type="entry name" value="S_TKc"/>
    <property type="match status" value="1"/>
</dbReference>
<dbReference type="FunFam" id="1.10.510.10:FF:000504">
    <property type="entry name" value="Serine/threonine-protein kinase Nek5"/>
    <property type="match status" value="1"/>
</dbReference>
<dbReference type="Gene3D" id="2.60.120.1030">
    <property type="entry name" value="Clp1, DNA binding domain"/>
    <property type="match status" value="1"/>
</dbReference>
<evidence type="ECO:0000256" key="7">
    <source>
        <dbReference type="ARBA" id="ARBA00022777"/>
    </source>
</evidence>
<dbReference type="FunFam" id="2.40.30.330:FF:000002">
    <property type="entry name" value="Protein CLP1 homolog"/>
    <property type="match status" value="1"/>
</dbReference>
<dbReference type="PANTHER" id="PTHR12755">
    <property type="entry name" value="CLEAVAGE/POLYADENYLATION FACTOR IA SUBUNIT CLP1P"/>
    <property type="match status" value="1"/>
</dbReference>
<dbReference type="Gene3D" id="2.40.30.330">
    <property type="entry name" value="Pre-mRNA cleavage complex subunit Clp1, C-terminal domain"/>
    <property type="match status" value="1"/>
</dbReference>
<evidence type="ECO:0000256" key="2">
    <source>
        <dbReference type="ARBA" id="ARBA00010886"/>
    </source>
</evidence>
<dbReference type="GO" id="GO:0005849">
    <property type="term" value="C:mRNA cleavage factor complex"/>
    <property type="evidence" value="ECO:0007669"/>
    <property type="project" value="InterPro"/>
</dbReference>
<dbReference type="InterPro" id="IPR045116">
    <property type="entry name" value="Clp1/Grc3"/>
</dbReference>
<evidence type="ECO:0000256" key="8">
    <source>
        <dbReference type="ARBA" id="ARBA00022840"/>
    </source>
</evidence>
<feature type="compositionally biased region" description="Basic and acidic residues" evidence="14">
    <location>
        <begin position="306"/>
        <end position="315"/>
    </location>
</feature>
<evidence type="ECO:0000256" key="3">
    <source>
        <dbReference type="ARBA" id="ARBA00022527"/>
    </source>
</evidence>
<dbReference type="Proteomes" id="UP001152561">
    <property type="component" value="Unassembled WGS sequence"/>
</dbReference>
<dbReference type="GO" id="GO:0004674">
    <property type="term" value="F:protein serine/threonine kinase activity"/>
    <property type="evidence" value="ECO:0007669"/>
    <property type="project" value="UniProtKB-KW"/>
</dbReference>
<dbReference type="SUPFAM" id="SSF52540">
    <property type="entry name" value="P-loop containing nucleoside triphosphate hydrolases"/>
    <property type="match status" value="1"/>
</dbReference>
<feature type="compositionally biased region" description="Basic and acidic residues" evidence="14">
    <location>
        <begin position="608"/>
        <end position="618"/>
    </location>
</feature>
<keyword evidence="7" id="KW-0418">Kinase</keyword>
<dbReference type="InterPro" id="IPR032319">
    <property type="entry name" value="CLP1_P"/>
</dbReference>
<dbReference type="Pfam" id="PF06807">
    <property type="entry name" value="Clp1"/>
    <property type="match status" value="1"/>
</dbReference>
<evidence type="ECO:0000313" key="16">
    <source>
        <dbReference type="EMBL" id="KAJ8529106.1"/>
    </source>
</evidence>